<evidence type="ECO:0000313" key="2">
    <source>
        <dbReference type="EMBL" id="KZT76602.1"/>
    </source>
</evidence>
<keyword evidence="3" id="KW-1185">Reference proteome</keyword>
<feature type="region of interest" description="Disordered" evidence="1">
    <location>
        <begin position="73"/>
        <end position="95"/>
    </location>
</feature>
<gene>
    <name evidence="2" type="ORF">F511_46374</name>
</gene>
<dbReference type="AlphaFoldDB" id="A0A2Z6ZTR3"/>
<protein>
    <submittedName>
        <fullName evidence="2">Uncharacterized protein</fullName>
    </submittedName>
</protein>
<organism evidence="2 3">
    <name type="scientific">Dorcoceras hygrometricum</name>
    <dbReference type="NCBI Taxonomy" id="472368"/>
    <lineage>
        <taxon>Eukaryota</taxon>
        <taxon>Viridiplantae</taxon>
        <taxon>Streptophyta</taxon>
        <taxon>Embryophyta</taxon>
        <taxon>Tracheophyta</taxon>
        <taxon>Spermatophyta</taxon>
        <taxon>Magnoliopsida</taxon>
        <taxon>eudicotyledons</taxon>
        <taxon>Gunneridae</taxon>
        <taxon>Pentapetalae</taxon>
        <taxon>asterids</taxon>
        <taxon>lamiids</taxon>
        <taxon>Lamiales</taxon>
        <taxon>Gesneriaceae</taxon>
        <taxon>Didymocarpoideae</taxon>
        <taxon>Trichosporeae</taxon>
        <taxon>Loxocarpinae</taxon>
        <taxon>Dorcoceras</taxon>
    </lineage>
</organism>
<dbReference type="EMBL" id="KV107196">
    <property type="protein sequence ID" value="KZT76602.1"/>
    <property type="molecule type" value="Genomic_DNA"/>
</dbReference>
<accession>A0A2Z6ZTR3</accession>
<reference evidence="2 3" key="1">
    <citation type="journal article" date="2015" name="Proc. Natl. Acad. Sci. U.S.A.">
        <title>The resurrection genome of Boea hygrometrica: A blueprint for survival of dehydration.</title>
        <authorList>
            <person name="Xiao L."/>
            <person name="Yang G."/>
            <person name="Zhang L."/>
            <person name="Yang X."/>
            <person name="Zhao S."/>
            <person name="Ji Z."/>
            <person name="Zhou Q."/>
            <person name="Hu M."/>
            <person name="Wang Y."/>
            <person name="Chen M."/>
            <person name="Xu Y."/>
            <person name="Jin H."/>
            <person name="Xiao X."/>
            <person name="Hu G."/>
            <person name="Bao F."/>
            <person name="Hu Y."/>
            <person name="Wan P."/>
            <person name="Li L."/>
            <person name="Deng X."/>
            <person name="Kuang T."/>
            <person name="Xiang C."/>
            <person name="Zhu J.K."/>
            <person name="Oliver M.J."/>
            <person name="He Y."/>
        </authorList>
    </citation>
    <scope>NUCLEOTIDE SEQUENCE [LARGE SCALE GENOMIC DNA]</scope>
    <source>
        <strain evidence="3">cv. XS01</strain>
    </source>
</reference>
<dbReference type="Proteomes" id="UP000250235">
    <property type="component" value="Unassembled WGS sequence"/>
</dbReference>
<name>A0A2Z6ZTR3_9LAMI</name>
<sequence>MLNLIQTVDPTSADDVDTIIETIFAESAKLDTDVREESVVEGQAVVKTDDVEHWFNLSYEEFFAQQADRAVETASEIDEEQDTVAYDTSVGEQQL</sequence>
<evidence type="ECO:0000256" key="1">
    <source>
        <dbReference type="SAM" id="MobiDB-lite"/>
    </source>
</evidence>
<proteinExistence type="predicted"/>
<evidence type="ECO:0000313" key="3">
    <source>
        <dbReference type="Proteomes" id="UP000250235"/>
    </source>
</evidence>